<proteinExistence type="inferred from homology"/>
<evidence type="ECO:0000256" key="10">
    <source>
        <dbReference type="ARBA" id="ARBA00023136"/>
    </source>
</evidence>
<dbReference type="PANTHER" id="PTHR48086">
    <property type="entry name" value="SODIUM/PROLINE SYMPORTER-RELATED"/>
    <property type="match status" value="1"/>
</dbReference>
<reference evidence="15 16" key="1">
    <citation type="submission" date="2015-12" db="EMBL/GenBank/DDBJ databases">
        <title>Draft genome of Thermovenabulum gondwanense isolated from a red thermophilic microbial mat colonisisng an outflow channel of a bore well.</title>
        <authorList>
            <person name="Patel B.K."/>
        </authorList>
    </citation>
    <scope>NUCLEOTIDE SEQUENCE [LARGE SCALE GENOMIC DNA]</scope>
    <source>
        <strain evidence="15 16">R270</strain>
    </source>
</reference>
<dbReference type="EMBL" id="LOHZ01000023">
    <property type="protein sequence ID" value="KYO66972.1"/>
    <property type="molecule type" value="Genomic_DNA"/>
</dbReference>
<evidence type="ECO:0000256" key="5">
    <source>
        <dbReference type="ARBA" id="ARBA00022692"/>
    </source>
</evidence>
<evidence type="ECO:0000256" key="11">
    <source>
        <dbReference type="ARBA" id="ARBA00023201"/>
    </source>
</evidence>
<feature type="transmembrane region" description="Helical" evidence="14">
    <location>
        <begin position="330"/>
        <end position="355"/>
    </location>
</feature>
<evidence type="ECO:0000256" key="9">
    <source>
        <dbReference type="ARBA" id="ARBA00023065"/>
    </source>
</evidence>
<dbReference type="Pfam" id="PF00474">
    <property type="entry name" value="SSF"/>
    <property type="match status" value="1"/>
</dbReference>
<keyword evidence="10 14" id="KW-0472">Membrane</keyword>
<feature type="transmembrane region" description="Helical" evidence="14">
    <location>
        <begin position="6"/>
        <end position="23"/>
    </location>
</feature>
<protein>
    <submittedName>
        <fullName evidence="15">Sodium/pantothenate symporter</fullName>
    </submittedName>
</protein>
<evidence type="ECO:0000256" key="4">
    <source>
        <dbReference type="ARBA" id="ARBA00022475"/>
    </source>
</evidence>
<feature type="transmembrane region" description="Helical" evidence="14">
    <location>
        <begin position="376"/>
        <end position="396"/>
    </location>
</feature>
<evidence type="ECO:0000313" key="15">
    <source>
        <dbReference type="EMBL" id="KYO66972.1"/>
    </source>
</evidence>
<evidence type="ECO:0000256" key="2">
    <source>
        <dbReference type="ARBA" id="ARBA00006434"/>
    </source>
</evidence>
<organism evidence="15 16">
    <name type="scientific">Thermovenabulum gondwanense</name>
    <dbReference type="NCBI Taxonomy" id="520767"/>
    <lineage>
        <taxon>Bacteria</taxon>
        <taxon>Bacillati</taxon>
        <taxon>Bacillota</taxon>
        <taxon>Clostridia</taxon>
        <taxon>Thermosediminibacterales</taxon>
        <taxon>Thermosediminibacteraceae</taxon>
        <taxon>Thermovenabulum</taxon>
    </lineage>
</organism>
<dbReference type="InterPro" id="IPR038377">
    <property type="entry name" value="Na/Glc_symporter_sf"/>
</dbReference>
<feature type="transmembrane region" description="Helical" evidence="14">
    <location>
        <begin position="68"/>
        <end position="93"/>
    </location>
</feature>
<gene>
    <name evidence="15" type="primary">panF_1</name>
    <name evidence="15" type="ORF">ATZ99_07890</name>
</gene>
<sequence length="489" mass="55143">MVKSFLFMSFFFIYTILIVYSTRSGFYDTYNVEDFFLAGKKLNTFYSTGTFIATWFSAASILGLGSYLYIYGISAVFYSILPWFFGAVLLYFLSKTIRKSNIHTFPEFFQEKYNSQLLQKSSSIIMIISYVFYITMQIKGFGMVMSMLLDIPYSLSLLLVYLYIFYTTFGGLFSVVKSDALNAAVIFVSLFIFAVYIIKLNKGLANLYINALNVDTPPLLIWNISTPRGGLLDPFCKGLRPPLYLLSSFFGWGLGLAANPQYIIRIVSAKSDKTAKNMIVYSLIILSVIYFFVIFGSIGLRVLIPIFVDSSNKNIDDIVPLLFNRIAPSWITGVFLIGIIAASVSTANSELLLISTSFWNDLLKRFYKNIGDEDKILNINRILIGIAGTVSMILSLNPPENLIEYGGNIWGIFSSSIFVPLYATMFIKKPKKLSAEISFFSGLITYMLFFILQNRANIPYIKLIHPGMPGFIVSLAGFIVGEVKKHEKH</sequence>
<keyword evidence="7 14" id="KW-1133">Transmembrane helix</keyword>
<feature type="transmembrane region" description="Helical" evidence="14">
    <location>
        <begin position="279"/>
        <end position="304"/>
    </location>
</feature>
<dbReference type="PROSITE" id="PS50283">
    <property type="entry name" value="NA_SOLUT_SYMP_3"/>
    <property type="match status" value="1"/>
</dbReference>
<keyword evidence="11" id="KW-0739">Sodium transport</keyword>
<evidence type="ECO:0000313" key="16">
    <source>
        <dbReference type="Proteomes" id="UP000075737"/>
    </source>
</evidence>
<dbReference type="STRING" id="520767.ATZ99_07890"/>
<feature type="transmembrane region" description="Helical" evidence="14">
    <location>
        <begin position="241"/>
        <end position="258"/>
    </location>
</feature>
<feature type="transmembrane region" description="Helical" evidence="14">
    <location>
        <begin position="151"/>
        <end position="173"/>
    </location>
</feature>
<evidence type="ECO:0000256" key="8">
    <source>
        <dbReference type="ARBA" id="ARBA00023053"/>
    </source>
</evidence>
<dbReference type="InterPro" id="IPR001734">
    <property type="entry name" value="Na/solute_symporter"/>
</dbReference>
<feature type="transmembrane region" description="Helical" evidence="14">
    <location>
        <begin position="180"/>
        <end position="198"/>
    </location>
</feature>
<dbReference type="PATRIC" id="fig|520767.4.peg.874"/>
<dbReference type="Proteomes" id="UP000075737">
    <property type="component" value="Unassembled WGS sequence"/>
</dbReference>
<feature type="transmembrane region" description="Helical" evidence="14">
    <location>
        <begin position="464"/>
        <end position="483"/>
    </location>
</feature>
<name>A0A162MQW3_9FIRM</name>
<accession>A0A162MQW3</accession>
<evidence type="ECO:0000256" key="12">
    <source>
        <dbReference type="ARBA" id="ARBA00033708"/>
    </source>
</evidence>
<comment type="caution">
    <text evidence="15">The sequence shown here is derived from an EMBL/GenBank/DDBJ whole genome shotgun (WGS) entry which is preliminary data.</text>
</comment>
<comment type="catalytic activity">
    <reaction evidence="12">
        <text>L-proline(in) + Na(+)(in) = L-proline(out) + Na(+)(out)</text>
        <dbReference type="Rhea" id="RHEA:28967"/>
        <dbReference type="ChEBI" id="CHEBI:29101"/>
        <dbReference type="ChEBI" id="CHEBI:60039"/>
    </reaction>
</comment>
<dbReference type="PANTHER" id="PTHR48086:SF3">
    <property type="entry name" value="SODIUM_PROLINE SYMPORTER"/>
    <property type="match status" value="1"/>
</dbReference>
<keyword evidence="4" id="KW-1003">Cell membrane</keyword>
<feature type="transmembrane region" description="Helical" evidence="14">
    <location>
        <begin position="408"/>
        <end position="426"/>
    </location>
</feature>
<dbReference type="OrthoDB" id="9766407at2"/>
<feature type="transmembrane region" description="Helical" evidence="14">
    <location>
        <begin position="433"/>
        <end position="452"/>
    </location>
</feature>
<keyword evidence="3" id="KW-0813">Transport</keyword>
<evidence type="ECO:0000256" key="1">
    <source>
        <dbReference type="ARBA" id="ARBA00004651"/>
    </source>
</evidence>
<dbReference type="GO" id="GO:0005886">
    <property type="term" value="C:plasma membrane"/>
    <property type="evidence" value="ECO:0007669"/>
    <property type="project" value="UniProtKB-SubCell"/>
</dbReference>
<dbReference type="RefSeq" id="WP_068747945.1">
    <property type="nucleotide sequence ID" value="NZ_LOHZ01000023.1"/>
</dbReference>
<comment type="subcellular location">
    <subcellularLocation>
        <location evidence="1">Cell membrane</location>
        <topology evidence="1">Multi-pass membrane protein</topology>
    </subcellularLocation>
</comment>
<feature type="transmembrane region" description="Helical" evidence="14">
    <location>
        <begin position="44"/>
        <end position="62"/>
    </location>
</feature>
<feature type="transmembrane region" description="Helical" evidence="14">
    <location>
        <begin position="124"/>
        <end position="145"/>
    </location>
</feature>
<dbReference type="CDD" id="cd10322">
    <property type="entry name" value="SLC5sbd"/>
    <property type="match status" value="1"/>
</dbReference>
<keyword evidence="5 14" id="KW-0812">Transmembrane</keyword>
<keyword evidence="6" id="KW-0769">Symport</keyword>
<dbReference type="GO" id="GO:0006814">
    <property type="term" value="P:sodium ion transport"/>
    <property type="evidence" value="ECO:0007669"/>
    <property type="project" value="UniProtKB-KW"/>
</dbReference>
<evidence type="ECO:0000256" key="6">
    <source>
        <dbReference type="ARBA" id="ARBA00022847"/>
    </source>
</evidence>
<keyword evidence="9" id="KW-0406">Ion transport</keyword>
<keyword evidence="8" id="KW-0915">Sodium</keyword>
<dbReference type="AlphaFoldDB" id="A0A162MQW3"/>
<dbReference type="GO" id="GO:0015293">
    <property type="term" value="F:symporter activity"/>
    <property type="evidence" value="ECO:0007669"/>
    <property type="project" value="UniProtKB-KW"/>
</dbReference>
<comment type="similarity">
    <text evidence="2 13">Belongs to the sodium:solute symporter (SSF) (TC 2.A.21) family.</text>
</comment>
<evidence type="ECO:0000256" key="13">
    <source>
        <dbReference type="RuleBase" id="RU362091"/>
    </source>
</evidence>
<dbReference type="Gene3D" id="1.20.1730.10">
    <property type="entry name" value="Sodium/glucose cotransporter"/>
    <property type="match status" value="1"/>
</dbReference>
<keyword evidence="16" id="KW-1185">Reference proteome</keyword>
<evidence type="ECO:0000256" key="7">
    <source>
        <dbReference type="ARBA" id="ARBA00022989"/>
    </source>
</evidence>
<dbReference type="InterPro" id="IPR050277">
    <property type="entry name" value="Sodium:Solute_Symporter"/>
</dbReference>
<evidence type="ECO:0000256" key="14">
    <source>
        <dbReference type="SAM" id="Phobius"/>
    </source>
</evidence>
<evidence type="ECO:0000256" key="3">
    <source>
        <dbReference type="ARBA" id="ARBA00022448"/>
    </source>
</evidence>